<evidence type="ECO:0000313" key="3">
    <source>
        <dbReference type="Proteomes" id="UP000249363"/>
    </source>
</evidence>
<dbReference type="AlphaFoldDB" id="A0A364KSH0"/>
<evidence type="ECO:0000259" key="1">
    <source>
        <dbReference type="Pfam" id="PF23584"/>
    </source>
</evidence>
<dbReference type="RefSeq" id="XP_040731005.1">
    <property type="nucleotide sequence ID" value="XM_040874654.1"/>
</dbReference>
<evidence type="ECO:0000313" key="2">
    <source>
        <dbReference type="EMBL" id="RAO66488.1"/>
    </source>
</evidence>
<protein>
    <recommendedName>
        <fullName evidence="1">DUF7136 domain-containing protein</fullName>
    </recommendedName>
</protein>
<keyword evidence="3" id="KW-1185">Reference proteome</keyword>
<accession>A0A364KSH0</accession>
<reference evidence="2 3" key="1">
    <citation type="journal article" date="2017" name="Biotechnol. Biofuels">
        <title>Differential beta-glucosidase expression as a function of carbon source availability in Talaromyces amestolkiae: a genomic and proteomic approach.</title>
        <authorList>
            <person name="de Eugenio L.I."/>
            <person name="Mendez-Liter J.A."/>
            <person name="Nieto-Dominguez M."/>
            <person name="Alonso L."/>
            <person name="Gil-Munoz J."/>
            <person name="Barriuso J."/>
            <person name="Prieto A."/>
            <person name="Martinez M.J."/>
        </authorList>
    </citation>
    <scope>NUCLEOTIDE SEQUENCE [LARGE SCALE GENOMIC DNA]</scope>
    <source>
        <strain evidence="2 3">CIB</strain>
    </source>
</reference>
<comment type="caution">
    <text evidence="2">The sequence shown here is derived from an EMBL/GenBank/DDBJ whole genome shotgun (WGS) entry which is preliminary data.</text>
</comment>
<sequence>MDFISNNTALITEFINTMTYPEGYWTFHWSLQIDTCLQPGNSSFQNFQPIYVNSSTVFTISKTGQAPNVVAATSSDTCGLASAFAFNATSFEEFEFCGWLGSTPTTNPCSATINATVASSILAEGTTTACALKNPNVTCPAYHSSSASSADLNGQFAVVTASALVAMLVIVIHL</sequence>
<proteinExistence type="predicted"/>
<name>A0A364KSH0_TALAM</name>
<dbReference type="GeneID" id="63791717"/>
<dbReference type="Pfam" id="PF23584">
    <property type="entry name" value="DUF7136"/>
    <property type="match status" value="1"/>
</dbReference>
<dbReference type="Proteomes" id="UP000249363">
    <property type="component" value="Unassembled WGS sequence"/>
</dbReference>
<dbReference type="EMBL" id="MIKG01000003">
    <property type="protein sequence ID" value="RAO66488.1"/>
    <property type="molecule type" value="Genomic_DNA"/>
</dbReference>
<dbReference type="OrthoDB" id="4490227at2759"/>
<organism evidence="2 3">
    <name type="scientific">Talaromyces amestolkiae</name>
    <dbReference type="NCBI Taxonomy" id="1196081"/>
    <lineage>
        <taxon>Eukaryota</taxon>
        <taxon>Fungi</taxon>
        <taxon>Dikarya</taxon>
        <taxon>Ascomycota</taxon>
        <taxon>Pezizomycotina</taxon>
        <taxon>Eurotiomycetes</taxon>
        <taxon>Eurotiomycetidae</taxon>
        <taxon>Eurotiales</taxon>
        <taxon>Trichocomaceae</taxon>
        <taxon>Talaromyces</taxon>
        <taxon>Talaromyces sect. Talaromyces</taxon>
    </lineage>
</organism>
<gene>
    <name evidence="2" type="ORF">BHQ10_002500</name>
</gene>
<feature type="domain" description="DUF7136" evidence="1">
    <location>
        <begin position="6"/>
        <end position="139"/>
    </location>
</feature>
<dbReference type="InterPro" id="IPR055560">
    <property type="entry name" value="DUF7136"/>
</dbReference>